<dbReference type="SFLD" id="SFLDS00005">
    <property type="entry name" value="Isoprenoid_Synthase_Type_I"/>
    <property type="match status" value="1"/>
</dbReference>
<dbReference type="PANTHER" id="PTHR35201:SF4">
    <property type="entry name" value="BETA-PINACENE SYNTHASE-RELATED"/>
    <property type="match status" value="1"/>
</dbReference>
<name>A0ABR6EJ35_9ACTN</name>
<comment type="cofactor">
    <cofactor evidence="2">
        <name>Mg(2+)</name>
        <dbReference type="ChEBI" id="CHEBI:18420"/>
    </cofactor>
</comment>
<dbReference type="Gene3D" id="1.10.600.10">
    <property type="entry name" value="Farnesyl Diphosphate Synthase"/>
    <property type="match status" value="1"/>
</dbReference>
<dbReference type="InterPro" id="IPR008949">
    <property type="entry name" value="Isoprenoid_synthase_dom_sf"/>
</dbReference>
<keyword evidence="2" id="KW-0479">Metal-binding</keyword>
<dbReference type="Pfam" id="PF19086">
    <property type="entry name" value="Terpene_syn_C_2"/>
    <property type="match status" value="1"/>
</dbReference>
<gene>
    <name evidence="3" type="ORF">GL263_17095</name>
</gene>
<keyword evidence="2" id="KW-0460">Magnesium</keyword>
<reference evidence="4" key="1">
    <citation type="journal article" date="2020" name="Syst. Appl. Microbiol.">
        <title>Streptomyces alkaliterrae sp. nov., isolated from an alkaline soil, and emended descriptions of Streptomyces alkaliphilus, Streptomyces calidiresistens and Streptomyces durbertensis.</title>
        <authorList>
            <person name="Swiecimska M."/>
            <person name="Golinska P."/>
            <person name="Nouioui I."/>
            <person name="Wypij M."/>
            <person name="Rai M."/>
            <person name="Sangal V."/>
            <person name="Goodfellow M."/>
        </authorList>
    </citation>
    <scope>NUCLEOTIDE SEQUENCE [LARGE SCALE GENOMIC DNA]</scope>
    <source>
        <strain evidence="4">DSM 104538</strain>
    </source>
</reference>
<dbReference type="RefSeq" id="WP_182856591.1">
    <property type="nucleotide sequence ID" value="NZ_WMLF01000257.1"/>
</dbReference>
<dbReference type="EMBL" id="WMLF01000257">
    <property type="protein sequence ID" value="MBB1245273.1"/>
    <property type="molecule type" value="Genomic_DNA"/>
</dbReference>
<evidence type="ECO:0000313" key="4">
    <source>
        <dbReference type="Proteomes" id="UP000766698"/>
    </source>
</evidence>
<organism evidence="3 4">
    <name type="scientific">Streptomyces durbertensis</name>
    <dbReference type="NCBI Taxonomy" id="2448886"/>
    <lineage>
        <taxon>Bacteria</taxon>
        <taxon>Bacillati</taxon>
        <taxon>Actinomycetota</taxon>
        <taxon>Actinomycetes</taxon>
        <taxon>Kitasatosporales</taxon>
        <taxon>Streptomycetaceae</taxon>
        <taxon>Streptomyces</taxon>
    </lineage>
</organism>
<accession>A0ABR6EJ35</accession>
<proteinExistence type="inferred from homology"/>
<comment type="similarity">
    <text evidence="2">Belongs to the terpene synthase family.</text>
</comment>
<sequence>MSHSPTVPRTDGFHLPVFPRSLPVVYHPHAAQTEFRSNAWVRRYLESCCTSQTQLMRLLRQRVGLYGPLVAPLTDRDRVLALADFYHFVGLIDDLAADHTGGLGASPGGARAAFDRITAEFGDPGSATTPFGLAAADLWQRMSPDLSSRQQHRFHQSLAAFLDGIAAELPYQLTGTVPDYPAYIDIRLASFGCDFICLLNEYAAAVDVSDLSRSPELRAVHDHAMRQMILVNDVLSLRKEHGDPMNAVRVLEHHDRLPLQQAVDEVAARAAAHEHRYLQARDAARRQLAHRPDVDAYLRAMDHLLAGAQEFEYLTPRYLGDGAVWDGSTTGWVSPVPADPAAANGLPS</sequence>
<keyword evidence="4" id="KW-1185">Reference proteome</keyword>
<protein>
    <recommendedName>
        <fullName evidence="2">Terpene synthase</fullName>
        <ecNumber evidence="2">4.2.3.-</ecNumber>
    </recommendedName>
</protein>
<dbReference type="PANTHER" id="PTHR35201">
    <property type="entry name" value="TERPENE SYNTHASE"/>
    <property type="match status" value="1"/>
</dbReference>
<evidence type="ECO:0000256" key="1">
    <source>
        <dbReference type="ARBA" id="ARBA00023239"/>
    </source>
</evidence>
<keyword evidence="1 2" id="KW-0456">Lyase</keyword>
<evidence type="ECO:0000313" key="3">
    <source>
        <dbReference type="EMBL" id="MBB1245273.1"/>
    </source>
</evidence>
<dbReference type="Proteomes" id="UP000766698">
    <property type="component" value="Unassembled WGS sequence"/>
</dbReference>
<comment type="caution">
    <text evidence="3">The sequence shown here is derived from an EMBL/GenBank/DDBJ whole genome shotgun (WGS) entry which is preliminary data.</text>
</comment>
<evidence type="ECO:0000256" key="2">
    <source>
        <dbReference type="RuleBase" id="RU366034"/>
    </source>
</evidence>
<dbReference type="SFLD" id="SFLDG01020">
    <property type="entry name" value="Terpene_Cyclase_Like_2"/>
    <property type="match status" value="1"/>
</dbReference>
<dbReference type="InterPro" id="IPR034686">
    <property type="entry name" value="Terpene_cyclase-like_2"/>
</dbReference>
<dbReference type="EC" id="4.2.3.-" evidence="2"/>
<dbReference type="SUPFAM" id="SSF48576">
    <property type="entry name" value="Terpenoid synthases"/>
    <property type="match status" value="1"/>
</dbReference>